<dbReference type="Gene3D" id="2.60.40.3440">
    <property type="match status" value="1"/>
</dbReference>
<proteinExistence type="predicted"/>
<protein>
    <submittedName>
        <fullName evidence="2">T9SS type B sorting domain-containing protein</fullName>
    </submittedName>
</protein>
<evidence type="ECO:0000313" key="2">
    <source>
        <dbReference type="EMBL" id="NME68840.1"/>
    </source>
</evidence>
<dbReference type="EMBL" id="JABANE010000030">
    <property type="protein sequence ID" value="NME68840.1"/>
    <property type="molecule type" value="Genomic_DNA"/>
</dbReference>
<dbReference type="Pfam" id="PF13448">
    <property type="entry name" value="DUF4114"/>
    <property type="match status" value="1"/>
</dbReference>
<sequence>MNTKTQKHRLIFIPFVVILLSMMPLKVAYDYNTLGAWDSNGIPQYLDGRIAVPTNIVDRTREIIEDSIRVFGNAFLDRNAVDIYLKEDGEVFATLLYEDAGWKNTIGFYTYTTDNIPESSDEIGDLTIIFPNLDSPDIVDNGMRVSLGTYPKHTVFGFFLVAQGWNGNIDNGLYTLFSNGEFNREFTEGGLYNQMTIIFPNDLTTDNTTDFLLCMEDNVDTSEGDYDYNDAVFQLASSPESALDQFKEGLLTPPMANDTLFTIYENDTVIFSIDDLLQNHEFIDVSSLDFITNTDHFSTLDFDGTNLTVGLTDASFDTLALQYSVCNEEFNTLCDTGIIYIALAGMNQPPVALKDVVIKYDSSLSTTGILYDVLANDPDNNLNTDHLTVLNSINQIFFAVVDNGNLKIIPKTNAVGSDTVYFEVCDLGMPVYCDTGFVIIEFPEPEVIPITPVVPIAVNDTINLVNNEEVSINVLANDSHPDDDLNIASLKLIETPSIEGLEIEIVNGTLVHTPPQDYTGTYTITYEICDNSMPADCDQAEVIITIPEPIDPVVIIDNNLPPVAKDDFAVTDTDNSLQLFILNNDHDVDGNLNPNSVTLVTPPSNGTVLFDFEVSDGDTTVIAYYIPDNGYEGMDEFTYEVYDDGNPGKKDEAKVVVLVGDEGFTNNSFLFQWIDSTIIAEGSYYNLELEDRVNNVSEINFISRNINLLSQPDLEDAEAKPLSPLNILYSAPGSIPSDNERDYIYYNVCNNDAECVNGLLIVDIFKPQENTIIPDNVEEENINISVFTGFSPNNDLINDYFIVENIENYSDNQLKIFNRWGQEIYREKGYANQWNGVNNSGDPLPDGTYFYLLQIDQNNKTNTYNGFIVLKR</sequence>
<dbReference type="Gene3D" id="2.60.40.2810">
    <property type="match status" value="1"/>
</dbReference>
<dbReference type="Gene3D" id="2.60.40.4070">
    <property type="match status" value="1"/>
</dbReference>
<reference evidence="2 3" key="1">
    <citation type="submission" date="2020-04" db="EMBL/GenBank/DDBJ databases">
        <title>Flammeovirga sp. SR4, a novel species isolated from seawater.</title>
        <authorList>
            <person name="Wang X."/>
        </authorList>
    </citation>
    <scope>NUCLEOTIDE SEQUENCE [LARGE SCALE GENOMIC DNA]</scope>
    <source>
        <strain evidence="2 3">ATCC 23126</strain>
    </source>
</reference>
<dbReference type="Pfam" id="PF17963">
    <property type="entry name" value="Big_9"/>
    <property type="match status" value="3"/>
</dbReference>
<gene>
    <name evidence="2" type="ORF">HHU12_12780</name>
</gene>
<comment type="caution">
    <text evidence="2">The sequence shown here is derived from an EMBL/GenBank/DDBJ whole genome shotgun (WGS) entry which is preliminary data.</text>
</comment>
<dbReference type="NCBIfam" id="TIGR04131">
    <property type="entry name" value="Bac_Flav_CTERM"/>
    <property type="match status" value="1"/>
</dbReference>
<name>A0A7X9RUA7_9BACT</name>
<evidence type="ECO:0000259" key="1">
    <source>
        <dbReference type="Pfam" id="PF13448"/>
    </source>
</evidence>
<organism evidence="2 3">
    <name type="scientific">Flammeovirga aprica JL-4</name>
    <dbReference type="NCBI Taxonomy" id="694437"/>
    <lineage>
        <taxon>Bacteria</taxon>
        <taxon>Pseudomonadati</taxon>
        <taxon>Bacteroidota</taxon>
        <taxon>Cytophagia</taxon>
        <taxon>Cytophagales</taxon>
        <taxon>Flammeovirgaceae</taxon>
        <taxon>Flammeovirga</taxon>
    </lineage>
</organism>
<evidence type="ECO:0000313" key="3">
    <source>
        <dbReference type="Proteomes" id="UP000576082"/>
    </source>
</evidence>
<dbReference type="AlphaFoldDB" id="A0A7X9RUA7"/>
<accession>A0A7X9RUA7</accession>
<dbReference type="Pfam" id="PF13585">
    <property type="entry name" value="CHU_C"/>
    <property type="match status" value="1"/>
</dbReference>
<feature type="domain" description="DUF4114" evidence="1">
    <location>
        <begin position="153"/>
        <end position="236"/>
    </location>
</feature>
<keyword evidence="3" id="KW-1185">Reference proteome</keyword>
<dbReference type="InterPro" id="IPR026341">
    <property type="entry name" value="T9SS_type_B"/>
</dbReference>
<dbReference type="InterPro" id="IPR025193">
    <property type="entry name" value="DUF4114"/>
</dbReference>
<dbReference type="Proteomes" id="UP000576082">
    <property type="component" value="Unassembled WGS sequence"/>
</dbReference>